<accession>A0ABW1BP39</accession>
<evidence type="ECO:0000313" key="2">
    <source>
        <dbReference type="Proteomes" id="UP001596096"/>
    </source>
</evidence>
<protein>
    <submittedName>
        <fullName evidence="1">XF1762 family protein</fullName>
    </submittedName>
</protein>
<dbReference type="NCBIfam" id="NF045478">
    <property type="entry name" value="XF1762_fam"/>
    <property type="match status" value="1"/>
</dbReference>
<dbReference type="EMBL" id="JBHSNW010000001">
    <property type="protein sequence ID" value="MFC5814150.1"/>
    <property type="molecule type" value="Genomic_DNA"/>
</dbReference>
<keyword evidence="2" id="KW-1185">Reference proteome</keyword>
<organism evidence="1 2">
    <name type="scientific">Nonomuraea harbinensis</name>
    <dbReference type="NCBI Taxonomy" id="1286938"/>
    <lineage>
        <taxon>Bacteria</taxon>
        <taxon>Bacillati</taxon>
        <taxon>Actinomycetota</taxon>
        <taxon>Actinomycetes</taxon>
        <taxon>Streptosporangiales</taxon>
        <taxon>Streptosporangiaceae</taxon>
        <taxon>Nonomuraea</taxon>
    </lineage>
</organism>
<comment type="caution">
    <text evidence="1">The sequence shown here is derived from an EMBL/GenBank/DDBJ whole genome shotgun (WGS) entry which is preliminary data.</text>
</comment>
<sequence length="117" mass="12631">MIAPVTIQTARAFAAWTHPHLAPPADAEFVIGVHSGRGALVGVVFIDRPGRWALDDGRTAEITCLSTDGTPNACSALLGAAWRAIRSKGCRRLMAYTRTNEPDIRLLWEVTTFGGRS</sequence>
<gene>
    <name evidence="1" type="ORF">ACFPUY_03590</name>
</gene>
<name>A0ABW1BP39_9ACTN</name>
<evidence type="ECO:0000313" key="1">
    <source>
        <dbReference type="EMBL" id="MFC5814150.1"/>
    </source>
</evidence>
<dbReference type="RefSeq" id="WP_219544954.1">
    <property type="nucleotide sequence ID" value="NZ_JAHKRN010000012.1"/>
</dbReference>
<dbReference type="InterPro" id="IPR053780">
    <property type="entry name" value="Gp66-like"/>
</dbReference>
<dbReference type="Proteomes" id="UP001596096">
    <property type="component" value="Unassembled WGS sequence"/>
</dbReference>
<reference evidence="2" key="1">
    <citation type="journal article" date="2019" name="Int. J. Syst. Evol. Microbiol.">
        <title>The Global Catalogue of Microorganisms (GCM) 10K type strain sequencing project: providing services to taxonomists for standard genome sequencing and annotation.</title>
        <authorList>
            <consortium name="The Broad Institute Genomics Platform"/>
            <consortium name="The Broad Institute Genome Sequencing Center for Infectious Disease"/>
            <person name="Wu L."/>
            <person name="Ma J."/>
        </authorList>
    </citation>
    <scope>NUCLEOTIDE SEQUENCE [LARGE SCALE GENOMIC DNA]</scope>
    <source>
        <strain evidence="2">CGMCC 4.7106</strain>
    </source>
</reference>
<proteinExistence type="predicted"/>